<feature type="compositionally biased region" description="Gly residues" evidence="1">
    <location>
        <begin position="29"/>
        <end position="41"/>
    </location>
</feature>
<reference evidence="3" key="1">
    <citation type="submission" date="2016-01" db="EMBL/GenBank/DDBJ databases">
        <authorList>
            <person name="Peeters C."/>
        </authorList>
    </citation>
    <scope>NUCLEOTIDE SEQUENCE</scope>
    <source>
        <strain evidence="3">LMG 29322</strain>
    </source>
</reference>
<evidence type="ECO:0000313" key="3">
    <source>
        <dbReference type="EMBL" id="SAK46851.1"/>
    </source>
</evidence>
<dbReference type="RefSeq" id="WP_061166510.1">
    <property type="nucleotide sequence ID" value="NZ_FCOA02000002.1"/>
</dbReference>
<feature type="region of interest" description="Disordered" evidence="1">
    <location>
        <begin position="24"/>
        <end position="87"/>
    </location>
</feature>
<dbReference type="AlphaFoldDB" id="A0A157ZMY8"/>
<evidence type="ECO:0000256" key="2">
    <source>
        <dbReference type="SAM" id="SignalP"/>
    </source>
</evidence>
<keyword evidence="2" id="KW-0732">Signal</keyword>
<evidence type="ECO:0000256" key="1">
    <source>
        <dbReference type="SAM" id="MobiDB-lite"/>
    </source>
</evidence>
<accession>A0A157ZMY8</accession>
<feature type="chain" id="PRO_5007619651" evidence="2">
    <location>
        <begin position="27"/>
        <end position="87"/>
    </location>
</feature>
<name>A0A157ZMY8_9BURK</name>
<feature type="compositionally biased region" description="Basic residues" evidence="1">
    <location>
        <begin position="65"/>
        <end position="76"/>
    </location>
</feature>
<comment type="caution">
    <text evidence="3">The sequence shown here is derived from an EMBL/GenBank/DDBJ whole genome shotgun (WGS) entry which is preliminary data.</text>
</comment>
<keyword evidence="4" id="KW-1185">Reference proteome</keyword>
<sequence>MSTVGSRILLALTASLAIGVSGAAMAQSGGNGNGGSGGGNAHGAATAGPTVGGDNTSAPGSTRHGGFHSKHKKKAKPASTETTQPVQ</sequence>
<organism evidence="3 4">
    <name type="scientific">Caballeronia hypogeia</name>
    <dbReference type="NCBI Taxonomy" id="1777140"/>
    <lineage>
        <taxon>Bacteria</taxon>
        <taxon>Pseudomonadati</taxon>
        <taxon>Pseudomonadota</taxon>
        <taxon>Betaproteobacteria</taxon>
        <taxon>Burkholderiales</taxon>
        <taxon>Burkholderiaceae</taxon>
        <taxon>Caballeronia</taxon>
    </lineage>
</organism>
<proteinExistence type="predicted"/>
<protein>
    <submittedName>
        <fullName evidence="3">Uncharacterized protein</fullName>
    </submittedName>
</protein>
<gene>
    <name evidence="3" type="ORF">AWB79_01178</name>
</gene>
<dbReference type="EMBL" id="FCOA02000002">
    <property type="protein sequence ID" value="SAK46851.1"/>
    <property type="molecule type" value="Genomic_DNA"/>
</dbReference>
<evidence type="ECO:0000313" key="4">
    <source>
        <dbReference type="Proteomes" id="UP000054851"/>
    </source>
</evidence>
<feature type="signal peptide" evidence="2">
    <location>
        <begin position="1"/>
        <end position="26"/>
    </location>
</feature>
<dbReference type="Proteomes" id="UP000054851">
    <property type="component" value="Unassembled WGS sequence"/>
</dbReference>